<reference evidence="2" key="1">
    <citation type="submission" date="2021-01" db="EMBL/GenBank/DDBJ databases">
        <title>Fulvivirga kasyanovii gen. nov., sp nov., a novel member of the phylum Bacteroidetes isolated from seawater in a mussel farm.</title>
        <authorList>
            <person name="Zhao L.-H."/>
            <person name="Wang Z.-J."/>
        </authorList>
    </citation>
    <scope>NUCLEOTIDE SEQUENCE</scope>
    <source>
        <strain evidence="2">29W222</strain>
    </source>
</reference>
<feature type="domain" description="PseI/NeuA/B-like" evidence="1">
    <location>
        <begin position="264"/>
        <end position="506"/>
    </location>
</feature>
<dbReference type="PANTHER" id="PTHR42966:SF1">
    <property type="entry name" value="SIALIC ACID SYNTHASE"/>
    <property type="match status" value="1"/>
</dbReference>
<dbReference type="GO" id="GO:0016051">
    <property type="term" value="P:carbohydrate biosynthetic process"/>
    <property type="evidence" value="ECO:0007669"/>
    <property type="project" value="InterPro"/>
</dbReference>
<evidence type="ECO:0000313" key="3">
    <source>
        <dbReference type="Proteomes" id="UP000614216"/>
    </source>
</evidence>
<evidence type="ECO:0000313" key="2">
    <source>
        <dbReference type="EMBL" id="MBL6444760.1"/>
    </source>
</evidence>
<sequence length="521" mass="59964">MASIIMENIYNQIESISSKWKTDNIFIIGKGPSVDQFVNLNYEDHLVININDSEKIIKGDIGIFSANWVRQSLRSNGFHCKYYLAGKPLAREINHDLLPPIPFELDDEELITYRFTKPEYYDEPFVLTNALKLCLDIAKITDKKPNVYLLGFDFSTEHGQLSKAFKQDFAHGELDRSLMVHSHETLYLQLAKFCEETRQVDLYHVGEKKYSRLSPQELVTKFSVTKPKIVSDKYPDEQVEHHKVLIVAELTNNHLGDTNRLLEMVERAYNAGADLIKIQKRDVDTFYSKEKLESYYWSPFGKTLKDYRKGVELRNDQIEVLDRKCKELGIDWFCSILDYRSFEIINDFNPGLIKIPSTISNHTDFHKQIAAAYKGPIVISTGYTDKAYEDYVLETFSENEKIYLLHCISSYPTQLNDCNISVVSHYNELGLKYKNLTPGYSSHDIGSFGSVLAVACGARMIEKHVKLGDVDWVHFDKVALDLKDDSFINFVKDVRNAEVALGSSEKKILASEHHKYEVIKK</sequence>
<dbReference type="Proteomes" id="UP000614216">
    <property type="component" value="Unassembled WGS sequence"/>
</dbReference>
<dbReference type="AlphaFoldDB" id="A0A937FST0"/>
<dbReference type="Pfam" id="PF03102">
    <property type="entry name" value="NeuB"/>
    <property type="match status" value="1"/>
</dbReference>
<accession>A0A937FST0</accession>
<dbReference type="Gene3D" id="3.20.20.70">
    <property type="entry name" value="Aldolase class I"/>
    <property type="match status" value="1"/>
</dbReference>
<comment type="caution">
    <text evidence="2">The sequence shown here is derived from an EMBL/GenBank/DDBJ whole genome shotgun (WGS) entry which is preliminary data.</text>
</comment>
<dbReference type="PANTHER" id="PTHR42966">
    <property type="entry name" value="N-ACETYLNEURAMINATE SYNTHASE"/>
    <property type="match status" value="1"/>
</dbReference>
<dbReference type="SUPFAM" id="SSF51569">
    <property type="entry name" value="Aldolase"/>
    <property type="match status" value="1"/>
</dbReference>
<gene>
    <name evidence="2" type="ORF">JMN32_00460</name>
</gene>
<dbReference type="InterPro" id="IPR013132">
    <property type="entry name" value="PseI/NeuA/B-like_N"/>
</dbReference>
<keyword evidence="3" id="KW-1185">Reference proteome</keyword>
<dbReference type="GO" id="GO:0047444">
    <property type="term" value="F:N-acylneuraminate-9-phosphate synthase activity"/>
    <property type="evidence" value="ECO:0007669"/>
    <property type="project" value="TreeGrafter"/>
</dbReference>
<name>A0A937FST0_9BACT</name>
<dbReference type="EMBL" id="JAEUGD010000001">
    <property type="protein sequence ID" value="MBL6444760.1"/>
    <property type="molecule type" value="Genomic_DNA"/>
</dbReference>
<evidence type="ECO:0000259" key="1">
    <source>
        <dbReference type="Pfam" id="PF03102"/>
    </source>
</evidence>
<dbReference type="InterPro" id="IPR051690">
    <property type="entry name" value="PseI-like"/>
</dbReference>
<protein>
    <submittedName>
        <fullName evidence="2">N-acetylneuraminate synthase family protein</fullName>
    </submittedName>
</protein>
<dbReference type="InterPro" id="IPR013785">
    <property type="entry name" value="Aldolase_TIM"/>
</dbReference>
<organism evidence="2 3">
    <name type="scientific">Fulvivirga marina</name>
    <dbReference type="NCBI Taxonomy" id="2494733"/>
    <lineage>
        <taxon>Bacteria</taxon>
        <taxon>Pseudomonadati</taxon>
        <taxon>Bacteroidota</taxon>
        <taxon>Cytophagia</taxon>
        <taxon>Cytophagales</taxon>
        <taxon>Fulvivirgaceae</taxon>
        <taxon>Fulvivirga</taxon>
    </lineage>
</organism>
<proteinExistence type="predicted"/>
<dbReference type="RefSeq" id="WP_202854302.1">
    <property type="nucleotide sequence ID" value="NZ_JAEUGD010000001.1"/>
</dbReference>